<keyword evidence="6" id="KW-0653">Protein transport</keyword>
<keyword evidence="3" id="KW-0813">Transport</keyword>
<evidence type="ECO:0000256" key="4">
    <source>
        <dbReference type="ARBA" id="ARBA00022692"/>
    </source>
</evidence>
<dbReference type="GO" id="GO:0005784">
    <property type="term" value="C:Sec61 translocon complex"/>
    <property type="evidence" value="ECO:0007669"/>
    <property type="project" value="InterPro"/>
</dbReference>
<evidence type="ECO:0000256" key="10">
    <source>
        <dbReference type="SAM" id="MobiDB-lite"/>
    </source>
</evidence>
<evidence type="ECO:0000256" key="6">
    <source>
        <dbReference type="ARBA" id="ARBA00022927"/>
    </source>
</evidence>
<keyword evidence="9 11" id="KW-0472">Membrane</keyword>
<evidence type="ECO:0000256" key="9">
    <source>
        <dbReference type="ARBA" id="ARBA00023136"/>
    </source>
</evidence>
<accession>A0A066WGC0</accession>
<protein>
    <submittedName>
        <fullName evidence="12">Pre protein translocase Sec Sec61-beta subunit</fullName>
    </submittedName>
</protein>
<dbReference type="STRING" id="1037660.A0A066WGC0"/>
<dbReference type="InterPro" id="IPR016482">
    <property type="entry name" value="SecG/Sec61-beta/Sbh"/>
</dbReference>
<evidence type="ECO:0000256" key="7">
    <source>
        <dbReference type="ARBA" id="ARBA00022989"/>
    </source>
</evidence>
<dbReference type="EMBL" id="JMSN01000005">
    <property type="protein sequence ID" value="KDN53022.1"/>
    <property type="molecule type" value="Genomic_DNA"/>
</dbReference>
<evidence type="ECO:0000256" key="11">
    <source>
        <dbReference type="SAM" id="Phobius"/>
    </source>
</evidence>
<evidence type="ECO:0000256" key="8">
    <source>
        <dbReference type="ARBA" id="ARBA00023010"/>
    </source>
</evidence>
<name>A0A066WGC0_TILAU</name>
<proteinExistence type="inferred from homology"/>
<dbReference type="AlphaFoldDB" id="A0A066WGC0"/>
<evidence type="ECO:0000313" key="13">
    <source>
        <dbReference type="Proteomes" id="UP000027361"/>
    </source>
</evidence>
<dbReference type="OMA" id="NTEDNKG"/>
<evidence type="ECO:0000313" key="12">
    <source>
        <dbReference type="EMBL" id="KDN53022.1"/>
    </source>
</evidence>
<comment type="similarity">
    <text evidence="2">Belongs to the SEC61-beta family.</text>
</comment>
<gene>
    <name evidence="12" type="ORF">K437DRAFT_272067</name>
</gene>
<dbReference type="HOGENOM" id="CLU_133423_1_0_1"/>
<dbReference type="Proteomes" id="UP000027361">
    <property type="component" value="Unassembled WGS sequence"/>
</dbReference>
<sequence>MLEASFFKTFPKLTPKGTEEGHTSTMSDTAKASGSQPDLAALAARNSGAVRRRAAQQAANKPNSTRAAGAGGSSNTMMRLYTDDNAGLSVDPVVVLVLAVSFVFSVVLLHIFGKFARFLTK</sequence>
<dbReference type="Pfam" id="PF03911">
    <property type="entry name" value="Sec61_beta"/>
    <property type="match status" value="1"/>
</dbReference>
<keyword evidence="7 11" id="KW-1133">Transmembrane helix</keyword>
<feature type="compositionally biased region" description="Polar residues" evidence="10">
    <location>
        <begin position="23"/>
        <end position="36"/>
    </location>
</feature>
<evidence type="ECO:0000256" key="5">
    <source>
        <dbReference type="ARBA" id="ARBA00022824"/>
    </source>
</evidence>
<evidence type="ECO:0000256" key="3">
    <source>
        <dbReference type="ARBA" id="ARBA00022448"/>
    </source>
</evidence>
<keyword evidence="13" id="KW-1185">Reference proteome</keyword>
<keyword evidence="5" id="KW-0256">Endoplasmic reticulum</keyword>
<evidence type="ECO:0000256" key="1">
    <source>
        <dbReference type="ARBA" id="ARBA00004389"/>
    </source>
</evidence>
<reference evidence="12 13" key="1">
    <citation type="submission" date="2014-05" db="EMBL/GenBank/DDBJ databases">
        <title>Draft genome sequence of a rare smut relative, Tilletiaria anomala UBC 951.</title>
        <authorList>
            <consortium name="DOE Joint Genome Institute"/>
            <person name="Toome M."/>
            <person name="Kuo A."/>
            <person name="Henrissat B."/>
            <person name="Lipzen A."/>
            <person name="Tritt A."/>
            <person name="Yoshinaga Y."/>
            <person name="Zane M."/>
            <person name="Barry K."/>
            <person name="Grigoriev I.V."/>
            <person name="Spatafora J.W."/>
            <person name="Aimea M.C."/>
        </authorList>
    </citation>
    <scope>NUCLEOTIDE SEQUENCE [LARGE SCALE GENOMIC DNA]</scope>
    <source>
        <strain evidence="12 13">UBC 951</strain>
    </source>
</reference>
<evidence type="ECO:0000256" key="2">
    <source>
        <dbReference type="ARBA" id="ARBA00006103"/>
    </source>
</evidence>
<dbReference type="PANTHER" id="PTHR13509">
    <property type="entry name" value="SEC61 SUBUNIT BETA"/>
    <property type="match status" value="1"/>
</dbReference>
<organism evidence="12 13">
    <name type="scientific">Tilletiaria anomala (strain ATCC 24038 / CBS 436.72 / UBC 951)</name>
    <dbReference type="NCBI Taxonomy" id="1037660"/>
    <lineage>
        <taxon>Eukaryota</taxon>
        <taxon>Fungi</taxon>
        <taxon>Dikarya</taxon>
        <taxon>Basidiomycota</taxon>
        <taxon>Ustilaginomycotina</taxon>
        <taxon>Exobasidiomycetes</taxon>
        <taxon>Georgefischeriales</taxon>
        <taxon>Tilletiariaceae</taxon>
        <taxon>Tilletiaria</taxon>
    </lineage>
</organism>
<feature type="region of interest" description="Disordered" evidence="10">
    <location>
        <begin position="12"/>
        <end position="75"/>
    </location>
</feature>
<comment type="caution">
    <text evidence="12">The sequence shown here is derived from an EMBL/GenBank/DDBJ whole genome shotgun (WGS) entry which is preliminary data.</text>
</comment>
<keyword evidence="8" id="KW-0811">Translocation</keyword>
<keyword evidence="4 11" id="KW-0812">Transmembrane</keyword>
<feature type="transmembrane region" description="Helical" evidence="11">
    <location>
        <begin position="93"/>
        <end position="112"/>
    </location>
</feature>
<dbReference type="InterPro" id="IPR030671">
    <property type="entry name" value="Sec61-beta/Sbh"/>
</dbReference>
<dbReference type="GeneID" id="25266324"/>
<dbReference type="OrthoDB" id="5401193at2759"/>
<dbReference type="InParanoid" id="A0A066WGC0"/>
<dbReference type="GO" id="GO:0006886">
    <property type="term" value="P:intracellular protein transport"/>
    <property type="evidence" value="ECO:0007669"/>
    <property type="project" value="InterPro"/>
</dbReference>
<dbReference type="RefSeq" id="XP_013245861.1">
    <property type="nucleotide sequence ID" value="XM_013390407.1"/>
</dbReference>
<comment type="subcellular location">
    <subcellularLocation>
        <location evidence="1">Endoplasmic reticulum membrane</location>
        <topology evidence="1">Single-pass membrane protein</topology>
    </subcellularLocation>
</comment>